<gene>
    <name evidence="1" type="ORF">METZ01_LOCUS163446</name>
</gene>
<name>A0A382BBB9_9ZZZZ</name>
<accession>A0A382BBB9</accession>
<evidence type="ECO:0000313" key="1">
    <source>
        <dbReference type="EMBL" id="SVB10592.1"/>
    </source>
</evidence>
<reference evidence="1" key="1">
    <citation type="submission" date="2018-05" db="EMBL/GenBank/DDBJ databases">
        <authorList>
            <person name="Lanie J.A."/>
            <person name="Ng W.-L."/>
            <person name="Kazmierczak K.M."/>
            <person name="Andrzejewski T.M."/>
            <person name="Davidsen T.M."/>
            <person name="Wayne K.J."/>
            <person name="Tettelin H."/>
            <person name="Glass J.I."/>
            <person name="Rusch D."/>
            <person name="Podicherti R."/>
            <person name="Tsui H.-C.T."/>
            <person name="Winkler M.E."/>
        </authorList>
    </citation>
    <scope>NUCLEOTIDE SEQUENCE</scope>
</reference>
<sequence>MPVRSKHLIFQLRWLLLFCNIWLGMSANLFALPIKTAILNSEEQVVGQALVYIDYVELQDMDGTAKGRLGFVNIKGGFQLFVVSDDGKQSLVGSAKNRRLYDKEGELLAHYDWTTFWSYVYAPDGTKIGEAKCIAFRGICSAGIASYLTGLLDQ</sequence>
<dbReference type="EMBL" id="UINC01028853">
    <property type="protein sequence ID" value="SVB10592.1"/>
    <property type="molecule type" value="Genomic_DNA"/>
</dbReference>
<proteinExistence type="predicted"/>
<protein>
    <submittedName>
        <fullName evidence="1">Uncharacterized protein</fullName>
    </submittedName>
</protein>
<dbReference type="AlphaFoldDB" id="A0A382BBB9"/>
<organism evidence="1">
    <name type="scientific">marine metagenome</name>
    <dbReference type="NCBI Taxonomy" id="408172"/>
    <lineage>
        <taxon>unclassified sequences</taxon>
        <taxon>metagenomes</taxon>
        <taxon>ecological metagenomes</taxon>
    </lineage>
</organism>